<feature type="domain" description="Bin3-type SAM" evidence="9">
    <location>
        <begin position="815"/>
        <end position="1106"/>
    </location>
</feature>
<feature type="transmembrane region" description="Helical" evidence="8">
    <location>
        <begin position="123"/>
        <end position="146"/>
    </location>
</feature>
<evidence type="ECO:0000256" key="5">
    <source>
        <dbReference type="PROSITE-ProRule" id="PRU00848"/>
    </source>
</evidence>
<evidence type="ECO:0000313" key="10">
    <source>
        <dbReference type="EMBL" id="GAA97542.1"/>
    </source>
</evidence>
<keyword evidence="8" id="KW-0472">Membrane</keyword>
<comment type="similarity">
    <text evidence="1 6">Belongs to the methyltransferase superfamily.</text>
</comment>
<dbReference type="InterPro" id="IPR039772">
    <property type="entry name" value="Bin3-like"/>
</dbReference>
<keyword evidence="2 6" id="KW-0489">Methyltransferase</keyword>
<dbReference type="InParanoid" id="G7E3Y2"/>
<evidence type="ECO:0000259" key="9">
    <source>
        <dbReference type="PROSITE" id="PS51515"/>
    </source>
</evidence>
<dbReference type="CDD" id="cd02440">
    <property type="entry name" value="AdoMet_MTases"/>
    <property type="match status" value="1"/>
</dbReference>
<dbReference type="PANTHER" id="PTHR12315">
    <property type="entry name" value="BICOID-INTERACTING PROTEIN RELATED"/>
    <property type="match status" value="1"/>
</dbReference>
<accession>G7E3Y2</accession>
<evidence type="ECO:0000313" key="11">
    <source>
        <dbReference type="Proteomes" id="UP000009131"/>
    </source>
</evidence>
<dbReference type="InterPro" id="IPR029063">
    <property type="entry name" value="SAM-dependent_MTases_sf"/>
</dbReference>
<dbReference type="eggNOG" id="KOG2899">
    <property type="taxonomic scope" value="Eukaryota"/>
</dbReference>
<dbReference type="PROSITE" id="PS51515">
    <property type="entry name" value="BIN3_SAM"/>
    <property type="match status" value="1"/>
</dbReference>
<name>G7E3Y2_MIXOS</name>
<dbReference type="OMA" id="DISAIWP"/>
<proteinExistence type="inferred from homology"/>
<feature type="compositionally biased region" description="Polar residues" evidence="7">
    <location>
        <begin position="32"/>
        <end position="41"/>
    </location>
</feature>
<sequence>MGSGTRQIRHGRGSLVDDSEDEAAPATTTTEQSDVTSSVSPARTRPDISSKARGKQRALGADIEPATSTGLMSRADAEAAGRASAPTERTRLLLSAPSNESDQTLCEQEALRRRRPRMTASEICCQLLIALICVIFIVFANFHMVVGKVMSDVSLASCASCAPLSLSGDPDSERRQREMVQRGLRWTGPHEIELDLNSTAHSSDSIGVIATFRAGVDVRKALGYAPSTADPFQLVLMSGSNVLLPYSRHGVSGTWFHKLEERMFAAVIREWSSVDVNLRSAYVWSNGAHAQQDDQSAIIKLALGCDGIRVPLVYGSDDTDDWLQTVLVPMRISVPDSQALASFANATLAFADREQTVELQVAVKDVRVQLGSSRPSNSLLGRILARYRRQSIDVVETTLRETLPALPKGARNISSLVQLSSYRFYPINSTSHNITTLALEATATVSNPFVLFDELKPFDLDARIPWRLPFSISMALETNATASARSVPLAQVHTLPFSLRKGQANFTLAIEGSMTPFQTMDPSSAEAAFSTFLTRFVKGQDNLVQIQYSAAQRGAGSAPPAFLQPLLKPYVVPMNFPGSNSTEQLIKDLRIENMKIDPSGGDLMCSGKVVGQLNLPEEMATLSSVLDISAIWPDILVYDGDVTDTADSTSNSWPPSPAPANAFARLRTPDWQAAQTLHQGNVSYIVSEIKQVPLDLLPGRSDVFRRYVGKILFGGGSSGVRTGIKGRSDCQADVQGLGQISLRRLPSKSSRSRSRPRQTDQMIDSRESQRTRRTASPEASTSLKPWDIGCSTKEQLHGNYKAYYGKRDEAAHSPDPRLAALDPAWFKHGRILDIGCNVGKVTIEVARRLQPYKVIGVDLDDSLIQHAKSKVRHAFSVQQPFPIIAREAKRRKQSRGDDEEVCGDPDFRPRSDYFPDCFPYMFGDMPKPRSRLLRHYEVLTQQDEVERSHRRGKEGRGKVMPKLVSPFPLNIEFKQRCWPSEGISDDDKGYNVILAFSVVKWIHLHGLDAGLRQFFERVFVSLLPGGRFILESHPAESYNKACKRFPVLTPRRASLQITPEQFERILLDEIGFKSVDHIGGSEAQAEALTKQAGFKRPLSVYHKADGSWL</sequence>
<feature type="region of interest" description="Disordered" evidence="7">
    <location>
        <begin position="741"/>
        <end position="785"/>
    </location>
</feature>
<evidence type="ECO:0000256" key="4">
    <source>
        <dbReference type="ARBA" id="ARBA00022691"/>
    </source>
</evidence>
<dbReference type="InterPro" id="IPR024160">
    <property type="entry name" value="BIN3_SAM-bd_dom"/>
</dbReference>
<dbReference type="GO" id="GO:0032259">
    <property type="term" value="P:methylation"/>
    <property type="evidence" value="ECO:0007669"/>
    <property type="project" value="UniProtKB-KW"/>
</dbReference>
<evidence type="ECO:0000256" key="2">
    <source>
        <dbReference type="ARBA" id="ARBA00022603"/>
    </source>
</evidence>
<gene>
    <name evidence="10" type="primary">Mo04220</name>
    <name evidence="10" type="ORF">E5Q_04220</name>
</gene>
<dbReference type="Gene3D" id="3.40.50.150">
    <property type="entry name" value="Vaccinia Virus protein VP39"/>
    <property type="match status" value="1"/>
</dbReference>
<reference evidence="10 11" key="1">
    <citation type="journal article" date="2011" name="J. Gen. Appl. Microbiol.">
        <title>Draft genome sequencing of the enigmatic basidiomycete Mixia osmundae.</title>
        <authorList>
            <person name="Nishida H."/>
            <person name="Nagatsuka Y."/>
            <person name="Sugiyama J."/>
        </authorList>
    </citation>
    <scope>NUCLEOTIDE SEQUENCE [LARGE SCALE GENOMIC DNA]</scope>
    <source>
        <strain evidence="11">CBS 9802 / IAM 14324 / JCM 22182 / KY 12970</strain>
    </source>
</reference>
<dbReference type="SUPFAM" id="SSF53335">
    <property type="entry name" value="S-adenosyl-L-methionine-dependent methyltransferases"/>
    <property type="match status" value="1"/>
</dbReference>
<dbReference type="HOGENOM" id="CLU_282009_0_0_1"/>
<dbReference type="OrthoDB" id="540004at2759"/>
<dbReference type="PANTHER" id="PTHR12315:SF0">
    <property type="entry name" value="7SK SNRNA METHYLPHOSPHATE CAPPING ENZYME"/>
    <property type="match status" value="1"/>
</dbReference>
<evidence type="ECO:0000256" key="8">
    <source>
        <dbReference type="SAM" id="Phobius"/>
    </source>
</evidence>
<dbReference type="GO" id="GO:0008171">
    <property type="term" value="F:O-methyltransferase activity"/>
    <property type="evidence" value="ECO:0007669"/>
    <property type="project" value="UniProtKB-UniRule"/>
</dbReference>
<dbReference type="GO" id="GO:0017069">
    <property type="term" value="F:snRNA binding"/>
    <property type="evidence" value="ECO:0007669"/>
    <property type="project" value="TreeGrafter"/>
</dbReference>
<dbReference type="InterPro" id="IPR041698">
    <property type="entry name" value="Methyltransf_25"/>
</dbReference>
<dbReference type="GO" id="GO:0008173">
    <property type="term" value="F:RNA methyltransferase activity"/>
    <property type="evidence" value="ECO:0007669"/>
    <property type="project" value="UniProtKB-UniRule"/>
</dbReference>
<dbReference type="GO" id="GO:0040031">
    <property type="term" value="P:snRNA modification"/>
    <property type="evidence" value="ECO:0007669"/>
    <property type="project" value="TreeGrafter"/>
</dbReference>
<keyword evidence="8" id="KW-1133">Transmembrane helix</keyword>
<keyword evidence="11" id="KW-1185">Reference proteome</keyword>
<dbReference type="EC" id="2.1.1.-" evidence="6"/>
<evidence type="ECO:0000256" key="3">
    <source>
        <dbReference type="ARBA" id="ARBA00022679"/>
    </source>
</evidence>
<feature type="region of interest" description="Disordered" evidence="7">
    <location>
        <begin position="888"/>
        <end position="907"/>
    </location>
</feature>
<keyword evidence="3 6" id="KW-0808">Transferase</keyword>
<dbReference type="Pfam" id="PF13649">
    <property type="entry name" value="Methyltransf_25"/>
    <property type="match status" value="1"/>
</dbReference>
<keyword evidence="4 5" id="KW-0949">S-adenosyl-L-methionine</keyword>
<evidence type="ECO:0000256" key="7">
    <source>
        <dbReference type="SAM" id="MobiDB-lite"/>
    </source>
</evidence>
<dbReference type="Proteomes" id="UP000009131">
    <property type="component" value="Unassembled WGS sequence"/>
</dbReference>
<feature type="region of interest" description="Disordered" evidence="7">
    <location>
        <begin position="1"/>
        <end position="87"/>
    </location>
</feature>
<organism evidence="10 11">
    <name type="scientific">Mixia osmundae (strain CBS 9802 / IAM 14324 / JCM 22182 / KY 12970)</name>
    <dbReference type="NCBI Taxonomy" id="764103"/>
    <lineage>
        <taxon>Eukaryota</taxon>
        <taxon>Fungi</taxon>
        <taxon>Dikarya</taxon>
        <taxon>Basidiomycota</taxon>
        <taxon>Pucciniomycotina</taxon>
        <taxon>Mixiomycetes</taxon>
        <taxon>Mixiales</taxon>
        <taxon>Mixiaceae</taxon>
        <taxon>Mixia</taxon>
    </lineage>
</organism>
<dbReference type="RefSeq" id="XP_014570634.1">
    <property type="nucleotide sequence ID" value="XM_014715148.1"/>
</dbReference>
<dbReference type="EMBL" id="BABT02000126">
    <property type="protein sequence ID" value="GAA97542.1"/>
    <property type="molecule type" value="Genomic_DNA"/>
</dbReference>
<protein>
    <recommendedName>
        <fullName evidence="6">RNA methyltransferase</fullName>
        <ecNumber evidence="6">2.1.1.-</ecNumber>
    </recommendedName>
</protein>
<dbReference type="Pfam" id="PF06859">
    <property type="entry name" value="Bin3"/>
    <property type="match status" value="1"/>
</dbReference>
<dbReference type="STRING" id="764103.G7E3Y2"/>
<comment type="caution">
    <text evidence="10">The sequence shown here is derived from an EMBL/GenBank/DDBJ whole genome shotgun (WGS) entry which is preliminary data.</text>
</comment>
<reference evidence="10 11" key="2">
    <citation type="journal article" date="2012" name="Open Biol.">
        <title>Characteristics of nucleosomes and linker DNA regions on the genome of the basidiomycete Mixia osmundae revealed by mono- and dinucleosome mapping.</title>
        <authorList>
            <person name="Nishida H."/>
            <person name="Kondo S."/>
            <person name="Matsumoto T."/>
            <person name="Suzuki Y."/>
            <person name="Yoshikawa H."/>
            <person name="Taylor T.D."/>
            <person name="Sugiyama J."/>
        </authorList>
    </citation>
    <scope>NUCLEOTIDE SEQUENCE [LARGE SCALE GENOMIC DNA]</scope>
    <source>
        <strain evidence="11">CBS 9802 / IAM 14324 / JCM 22182 / KY 12970</strain>
    </source>
</reference>
<keyword evidence="8" id="KW-0812">Transmembrane</keyword>
<dbReference type="InterPro" id="IPR010675">
    <property type="entry name" value="Bin3_C"/>
</dbReference>
<dbReference type="AlphaFoldDB" id="G7E3Y2"/>
<evidence type="ECO:0000256" key="1">
    <source>
        <dbReference type="ARBA" id="ARBA00008361"/>
    </source>
</evidence>
<evidence type="ECO:0000256" key="6">
    <source>
        <dbReference type="RuleBase" id="RU367087"/>
    </source>
</evidence>